<dbReference type="PANTHER" id="PTHR35894">
    <property type="entry name" value="GENERAL SECRETION PATHWAY PROTEIN A-RELATED"/>
    <property type="match status" value="1"/>
</dbReference>
<dbReference type="RefSeq" id="WP_349228460.1">
    <property type="nucleotide sequence ID" value="NZ_JBBMFJ010000003.1"/>
</dbReference>
<dbReference type="InterPro" id="IPR052026">
    <property type="entry name" value="ExeA_AAA_ATPase_DNA-bind"/>
</dbReference>
<dbReference type="InterPro" id="IPR003593">
    <property type="entry name" value="AAA+_ATPase"/>
</dbReference>
<dbReference type="Proteomes" id="UP001437460">
    <property type="component" value="Unassembled WGS sequence"/>
</dbReference>
<dbReference type="Pfam" id="PF13401">
    <property type="entry name" value="AAA_22"/>
    <property type="match status" value="1"/>
</dbReference>
<sequence length="267" mass="29928">MELTARYGLEFNPFLKNSKEILFEGSEYKEAKFRLDYLAKTKGFGLLTGAPGRGKTTLVRSWYTGLNPSLYKVIYTSLSTVTVNDFYRNLAASLGAQSSYRKTENFHIIQEEINRLALDKKKTPVIIIDEANYIKNAVLNDLKILFNFEMDSRDRAVILLVGLPQLNNTLQLSIHEPLRQRIIMNYNVDGYSKEEGRAYMEWKLKKAGCTAPVFDDAAIEAILNASDGTARVISKLCNASLVIGHSQSANRITADIVMQAINDSTLG</sequence>
<feature type="domain" description="AAA+ ATPase" evidence="1">
    <location>
        <begin position="41"/>
        <end position="189"/>
    </location>
</feature>
<dbReference type="PANTHER" id="PTHR35894:SF1">
    <property type="entry name" value="PHOSPHORIBULOKINASE _ URIDINE KINASE FAMILY"/>
    <property type="match status" value="1"/>
</dbReference>
<proteinExistence type="predicted"/>
<comment type="caution">
    <text evidence="2">The sequence shown here is derived from an EMBL/GenBank/DDBJ whole genome shotgun (WGS) entry which is preliminary data.</text>
</comment>
<dbReference type="SMART" id="SM00382">
    <property type="entry name" value="AAA"/>
    <property type="match status" value="1"/>
</dbReference>
<evidence type="ECO:0000313" key="3">
    <source>
        <dbReference type="Proteomes" id="UP001437460"/>
    </source>
</evidence>
<organism evidence="2 3">
    <name type="scientific">Ventrimonas faecis</name>
    <dbReference type="NCBI Taxonomy" id="3133170"/>
    <lineage>
        <taxon>Bacteria</taxon>
        <taxon>Bacillati</taxon>
        <taxon>Bacillota</taxon>
        <taxon>Clostridia</taxon>
        <taxon>Lachnospirales</taxon>
        <taxon>Lachnospiraceae</taxon>
        <taxon>Ventrimonas</taxon>
    </lineage>
</organism>
<dbReference type="EMBL" id="JBBMFJ010000003">
    <property type="protein sequence ID" value="MEQ2562103.1"/>
    <property type="molecule type" value="Genomic_DNA"/>
</dbReference>
<dbReference type="CDD" id="cd00009">
    <property type="entry name" value="AAA"/>
    <property type="match status" value="1"/>
</dbReference>
<accession>A0ABV1HJG9</accession>
<reference evidence="2 3" key="1">
    <citation type="submission" date="2024-03" db="EMBL/GenBank/DDBJ databases">
        <title>Human intestinal bacterial collection.</title>
        <authorList>
            <person name="Pauvert C."/>
            <person name="Hitch T.C.A."/>
            <person name="Clavel T."/>
        </authorList>
    </citation>
    <scope>NUCLEOTIDE SEQUENCE [LARGE SCALE GENOMIC DNA]</scope>
    <source>
        <strain evidence="2 3">CLA-AP-H27</strain>
    </source>
</reference>
<protein>
    <submittedName>
        <fullName evidence="2">AAA family ATPase</fullName>
    </submittedName>
</protein>
<evidence type="ECO:0000313" key="2">
    <source>
        <dbReference type="EMBL" id="MEQ2562103.1"/>
    </source>
</evidence>
<dbReference type="SUPFAM" id="SSF52540">
    <property type="entry name" value="P-loop containing nucleoside triphosphate hydrolases"/>
    <property type="match status" value="1"/>
</dbReference>
<keyword evidence="3" id="KW-1185">Reference proteome</keyword>
<dbReference type="InterPro" id="IPR049945">
    <property type="entry name" value="AAA_22"/>
</dbReference>
<dbReference type="Gene3D" id="3.40.50.300">
    <property type="entry name" value="P-loop containing nucleotide triphosphate hydrolases"/>
    <property type="match status" value="1"/>
</dbReference>
<dbReference type="InterPro" id="IPR027417">
    <property type="entry name" value="P-loop_NTPase"/>
</dbReference>
<name>A0ABV1HJG9_9FIRM</name>
<gene>
    <name evidence="2" type="ORF">WMO41_02735</name>
</gene>
<evidence type="ECO:0000259" key="1">
    <source>
        <dbReference type="SMART" id="SM00382"/>
    </source>
</evidence>